<evidence type="ECO:0000256" key="7">
    <source>
        <dbReference type="SAM" id="MobiDB-lite"/>
    </source>
</evidence>
<comment type="subcellular location">
    <subcellularLocation>
        <location evidence="1">Nucleus</location>
    </subcellularLocation>
</comment>
<keyword evidence="4 10" id="KW-0238">DNA-binding</keyword>
<keyword evidence="3" id="KW-0805">Transcription regulation</keyword>
<dbReference type="GO" id="GO:0003677">
    <property type="term" value="F:DNA binding"/>
    <property type="evidence" value="ECO:0007669"/>
    <property type="project" value="UniProtKB-KW"/>
</dbReference>
<dbReference type="PANTHER" id="PTHR47995:SF18">
    <property type="entry name" value="TRANSCRIPTION FACTOR MYB65"/>
    <property type="match status" value="1"/>
</dbReference>
<feature type="compositionally biased region" description="Polar residues" evidence="7">
    <location>
        <begin position="137"/>
        <end position="146"/>
    </location>
</feature>
<feature type="domain" description="Myb-like" evidence="8">
    <location>
        <begin position="59"/>
        <end position="110"/>
    </location>
</feature>
<evidence type="ECO:0000313" key="12">
    <source>
        <dbReference type="Proteomes" id="UP000002051"/>
    </source>
</evidence>
<dbReference type="EnsemblPlants" id="AET00127">
    <property type="protein sequence ID" value="AET00127"/>
    <property type="gene ID" value="MTR_5g088610"/>
</dbReference>
<evidence type="ECO:0000256" key="6">
    <source>
        <dbReference type="ARBA" id="ARBA00023242"/>
    </source>
</evidence>
<sequence length="355" mass="40753">MSSSSSVDTKKGKWSKEEDEILKAYVEKHGTRNWDEVSKNTGLAHFGRSCRFRWYNNLRPGVKKGPFSKEEENKVFQLRKKFGGFKWSKIARELPGRTDNDIKNFWNARKRKHKKCGLSPFPDNMELDDELNGGSSGQQVEDSQENNFDVSNKQFSKLVDDSNMFYNNVGSTSTSNHTTSRLIDRGGAGISPILLTMQSDLPPLPQNPPPMETQYQMSGSISPYTEENWEGLDASRVNSSKINFVDEEGKKPVSSENDFEGNHNDLIATDIWFNYDLYEKDINNLHDKLQHDVNDSLDTTMYGKGEEPVSSEHDFEVNHDDLMNPKLWFDINELLNDDDNNFDHDKLPQLYMEKA</sequence>
<keyword evidence="5" id="KW-0804">Transcription</keyword>
<evidence type="ECO:0000256" key="4">
    <source>
        <dbReference type="ARBA" id="ARBA00023125"/>
    </source>
</evidence>
<dbReference type="InterPro" id="IPR009057">
    <property type="entry name" value="Homeodomain-like_sf"/>
</dbReference>
<organism evidence="10 12">
    <name type="scientific">Medicago truncatula</name>
    <name type="common">Barrel medic</name>
    <name type="synonym">Medicago tribuloides</name>
    <dbReference type="NCBI Taxonomy" id="3880"/>
    <lineage>
        <taxon>Eukaryota</taxon>
        <taxon>Viridiplantae</taxon>
        <taxon>Streptophyta</taxon>
        <taxon>Embryophyta</taxon>
        <taxon>Tracheophyta</taxon>
        <taxon>Spermatophyta</taxon>
        <taxon>Magnoliopsida</taxon>
        <taxon>eudicotyledons</taxon>
        <taxon>Gunneridae</taxon>
        <taxon>Pentapetalae</taxon>
        <taxon>rosids</taxon>
        <taxon>fabids</taxon>
        <taxon>Fabales</taxon>
        <taxon>Fabaceae</taxon>
        <taxon>Papilionoideae</taxon>
        <taxon>50 kb inversion clade</taxon>
        <taxon>NPAAA clade</taxon>
        <taxon>Hologalegina</taxon>
        <taxon>IRL clade</taxon>
        <taxon>Trifolieae</taxon>
        <taxon>Medicago</taxon>
    </lineage>
</organism>
<evidence type="ECO:0000256" key="5">
    <source>
        <dbReference type="ARBA" id="ARBA00023163"/>
    </source>
</evidence>
<dbReference type="CDD" id="cd00167">
    <property type="entry name" value="SANT"/>
    <property type="match status" value="2"/>
</dbReference>
<reference evidence="10 12" key="2">
    <citation type="journal article" date="2014" name="BMC Genomics">
        <title>An improved genome release (version Mt4.0) for the model legume Medicago truncatula.</title>
        <authorList>
            <person name="Tang H."/>
            <person name="Krishnakumar V."/>
            <person name="Bidwell S."/>
            <person name="Rosen B."/>
            <person name="Chan A."/>
            <person name="Zhou S."/>
            <person name="Gentzbittel L."/>
            <person name="Childs K.L."/>
            <person name="Yandell M."/>
            <person name="Gundlach H."/>
            <person name="Mayer K.F."/>
            <person name="Schwartz D.C."/>
            <person name="Town C.D."/>
        </authorList>
    </citation>
    <scope>GENOME REANNOTATION</scope>
    <source>
        <strain evidence="11 12">cv. Jemalong A17</strain>
    </source>
</reference>
<evidence type="ECO:0000313" key="10">
    <source>
        <dbReference type="EMBL" id="AET00127.2"/>
    </source>
</evidence>
<feature type="domain" description="Myb-like" evidence="8">
    <location>
        <begin position="6"/>
        <end position="58"/>
    </location>
</feature>
<dbReference type="EMBL" id="CM001221">
    <property type="protein sequence ID" value="AET00127.2"/>
    <property type="molecule type" value="Genomic_DNA"/>
</dbReference>
<dbReference type="Pfam" id="PF00249">
    <property type="entry name" value="Myb_DNA-binding"/>
    <property type="match status" value="2"/>
</dbReference>
<feature type="domain" description="HTH myb-type" evidence="9">
    <location>
        <begin position="6"/>
        <end position="62"/>
    </location>
</feature>
<dbReference type="InterPro" id="IPR017930">
    <property type="entry name" value="Myb_dom"/>
</dbReference>
<accession>G7K7T1</accession>
<name>G7K7T1_MEDTR</name>
<dbReference type="FunFam" id="1.10.10.60:FF:000449">
    <property type="entry name" value="MYB-related transcription factor"/>
    <property type="match status" value="1"/>
</dbReference>
<protein>
    <submittedName>
        <fullName evidence="10">Myb DNA-binding domain protein</fullName>
    </submittedName>
</protein>
<gene>
    <name evidence="11" type="primary">11434266</name>
    <name evidence="10" type="ordered locus">MTR_5g088610</name>
</gene>
<dbReference type="PaxDb" id="3880-AET00127"/>
<evidence type="ECO:0000256" key="3">
    <source>
        <dbReference type="ARBA" id="ARBA00023015"/>
    </source>
</evidence>
<evidence type="ECO:0000259" key="8">
    <source>
        <dbReference type="PROSITE" id="PS50090"/>
    </source>
</evidence>
<dbReference type="HOGENOM" id="CLU_066964_0_0_1"/>
<dbReference type="GO" id="GO:0005634">
    <property type="term" value="C:nucleus"/>
    <property type="evidence" value="ECO:0000318"/>
    <property type="project" value="GO_Central"/>
</dbReference>
<evidence type="ECO:0000259" key="9">
    <source>
        <dbReference type="PROSITE" id="PS51294"/>
    </source>
</evidence>
<dbReference type="SMART" id="SM00717">
    <property type="entry name" value="SANT"/>
    <property type="match status" value="2"/>
</dbReference>
<dbReference type="eggNOG" id="KOG0048">
    <property type="taxonomic scope" value="Eukaryota"/>
</dbReference>
<feature type="region of interest" description="Disordered" evidence="7">
    <location>
        <begin position="117"/>
        <end position="146"/>
    </location>
</feature>
<dbReference type="PANTHER" id="PTHR47995">
    <property type="entry name" value="TRANSCRIPTION FACTOR MYB33-RELATED"/>
    <property type="match status" value="1"/>
</dbReference>
<dbReference type="PROSITE" id="PS51294">
    <property type="entry name" value="HTH_MYB"/>
    <property type="match status" value="2"/>
</dbReference>
<evidence type="ECO:0000256" key="1">
    <source>
        <dbReference type="ARBA" id="ARBA00004123"/>
    </source>
</evidence>
<reference evidence="10 12" key="1">
    <citation type="journal article" date="2011" name="Nature">
        <title>The Medicago genome provides insight into the evolution of rhizobial symbioses.</title>
        <authorList>
            <person name="Young N.D."/>
            <person name="Debelle F."/>
            <person name="Oldroyd G.E."/>
            <person name="Geurts R."/>
            <person name="Cannon S.B."/>
            <person name="Udvardi M.K."/>
            <person name="Benedito V.A."/>
            <person name="Mayer K.F."/>
            <person name="Gouzy J."/>
            <person name="Schoof H."/>
            <person name="Van de Peer Y."/>
            <person name="Proost S."/>
            <person name="Cook D.R."/>
            <person name="Meyers B.C."/>
            <person name="Spannagl M."/>
            <person name="Cheung F."/>
            <person name="De Mita S."/>
            <person name="Krishnakumar V."/>
            <person name="Gundlach H."/>
            <person name="Zhou S."/>
            <person name="Mudge J."/>
            <person name="Bharti A.K."/>
            <person name="Murray J.D."/>
            <person name="Naoumkina M.A."/>
            <person name="Rosen B."/>
            <person name="Silverstein K.A."/>
            <person name="Tang H."/>
            <person name="Rombauts S."/>
            <person name="Zhao P.X."/>
            <person name="Zhou P."/>
            <person name="Barbe V."/>
            <person name="Bardou P."/>
            <person name="Bechner M."/>
            <person name="Bellec A."/>
            <person name="Berger A."/>
            <person name="Berges H."/>
            <person name="Bidwell S."/>
            <person name="Bisseling T."/>
            <person name="Choisne N."/>
            <person name="Couloux A."/>
            <person name="Denny R."/>
            <person name="Deshpande S."/>
            <person name="Dai X."/>
            <person name="Doyle J.J."/>
            <person name="Dudez A.M."/>
            <person name="Farmer A.D."/>
            <person name="Fouteau S."/>
            <person name="Franken C."/>
            <person name="Gibelin C."/>
            <person name="Gish J."/>
            <person name="Goldstein S."/>
            <person name="Gonzalez A.J."/>
            <person name="Green P.J."/>
            <person name="Hallab A."/>
            <person name="Hartog M."/>
            <person name="Hua A."/>
            <person name="Humphray S.J."/>
            <person name="Jeong D.H."/>
            <person name="Jing Y."/>
            <person name="Jocker A."/>
            <person name="Kenton S.M."/>
            <person name="Kim D.J."/>
            <person name="Klee K."/>
            <person name="Lai H."/>
            <person name="Lang C."/>
            <person name="Lin S."/>
            <person name="Macmil S.L."/>
            <person name="Magdelenat G."/>
            <person name="Matthews L."/>
            <person name="McCorrison J."/>
            <person name="Monaghan E.L."/>
            <person name="Mun J.H."/>
            <person name="Najar F.Z."/>
            <person name="Nicholson C."/>
            <person name="Noirot C."/>
            <person name="O'Bleness M."/>
            <person name="Paule C.R."/>
            <person name="Poulain J."/>
            <person name="Prion F."/>
            <person name="Qin B."/>
            <person name="Qu C."/>
            <person name="Retzel E.F."/>
            <person name="Riddle C."/>
            <person name="Sallet E."/>
            <person name="Samain S."/>
            <person name="Samson N."/>
            <person name="Sanders I."/>
            <person name="Saurat O."/>
            <person name="Scarpelli C."/>
            <person name="Schiex T."/>
            <person name="Segurens B."/>
            <person name="Severin A.J."/>
            <person name="Sherrier D.J."/>
            <person name="Shi R."/>
            <person name="Sims S."/>
            <person name="Singer S.R."/>
            <person name="Sinharoy S."/>
            <person name="Sterck L."/>
            <person name="Viollet A."/>
            <person name="Wang B.B."/>
            <person name="Wang K."/>
            <person name="Wang M."/>
            <person name="Wang X."/>
            <person name="Warfsmann J."/>
            <person name="Weissenbach J."/>
            <person name="White D.D."/>
            <person name="White J.D."/>
            <person name="Wiley G.B."/>
            <person name="Wincker P."/>
            <person name="Xing Y."/>
            <person name="Yang L."/>
            <person name="Yao Z."/>
            <person name="Ying F."/>
            <person name="Zhai J."/>
            <person name="Zhou L."/>
            <person name="Zuber A."/>
            <person name="Denarie J."/>
            <person name="Dixon R.A."/>
            <person name="May G.D."/>
            <person name="Schwartz D.C."/>
            <person name="Rogers J."/>
            <person name="Quetier F."/>
            <person name="Town C.D."/>
            <person name="Roe B.A."/>
        </authorList>
    </citation>
    <scope>NUCLEOTIDE SEQUENCE [LARGE SCALE GENOMIC DNA]</scope>
    <source>
        <strain evidence="10">A17</strain>
        <strain evidence="11 12">cv. Jemalong A17</strain>
    </source>
</reference>
<dbReference type="SUPFAM" id="SSF46689">
    <property type="entry name" value="Homeodomain-like"/>
    <property type="match status" value="1"/>
</dbReference>
<keyword evidence="12" id="KW-1185">Reference proteome</keyword>
<dbReference type="InterPro" id="IPR001005">
    <property type="entry name" value="SANT/Myb"/>
</dbReference>
<dbReference type="KEGG" id="mtr:11434266"/>
<dbReference type="AlphaFoldDB" id="G7K7T1"/>
<keyword evidence="2" id="KW-0677">Repeat</keyword>
<dbReference type="GO" id="GO:0006355">
    <property type="term" value="P:regulation of DNA-templated transcription"/>
    <property type="evidence" value="ECO:0000318"/>
    <property type="project" value="GO_Central"/>
</dbReference>
<dbReference type="OrthoDB" id="2143914at2759"/>
<proteinExistence type="predicted"/>
<accession>A0A0C3XSY8</accession>
<dbReference type="GO" id="GO:0003700">
    <property type="term" value="F:DNA-binding transcription factor activity"/>
    <property type="evidence" value="ECO:0000318"/>
    <property type="project" value="GO_Central"/>
</dbReference>
<dbReference type="Proteomes" id="UP000002051">
    <property type="component" value="Chromosome 5"/>
</dbReference>
<keyword evidence="6" id="KW-0539">Nucleus</keyword>
<feature type="domain" description="HTH myb-type" evidence="9">
    <location>
        <begin position="63"/>
        <end position="114"/>
    </location>
</feature>
<dbReference type="PROSITE" id="PS50090">
    <property type="entry name" value="MYB_LIKE"/>
    <property type="match status" value="2"/>
</dbReference>
<dbReference type="Gene3D" id="1.10.10.60">
    <property type="entry name" value="Homeodomain-like"/>
    <property type="match status" value="2"/>
</dbReference>
<evidence type="ECO:0000313" key="11">
    <source>
        <dbReference type="EnsemblPlants" id="AET00127"/>
    </source>
</evidence>
<reference evidence="11" key="3">
    <citation type="submission" date="2015-04" db="UniProtKB">
        <authorList>
            <consortium name="EnsemblPlants"/>
        </authorList>
    </citation>
    <scope>IDENTIFICATION</scope>
    <source>
        <strain evidence="11">cv. Jemalong A17</strain>
    </source>
</reference>
<evidence type="ECO:0000256" key="2">
    <source>
        <dbReference type="ARBA" id="ARBA00022737"/>
    </source>
</evidence>
<dbReference type="SMR" id="G7K7T1"/>